<feature type="transmembrane region" description="Helical" evidence="1">
    <location>
        <begin position="318"/>
        <end position="343"/>
    </location>
</feature>
<keyword evidence="6" id="KW-1185">Reference proteome</keyword>
<dbReference type="Pfam" id="PF11797">
    <property type="entry name" value="WxLIP_HBD"/>
    <property type="match status" value="1"/>
</dbReference>
<gene>
    <name evidence="5" type="ORF">ACFP1L_13930</name>
</gene>
<keyword evidence="1" id="KW-0812">Transmembrane</keyword>
<dbReference type="EMBL" id="JBHSSE010000028">
    <property type="protein sequence ID" value="MFC6202968.1"/>
    <property type="molecule type" value="Genomic_DNA"/>
</dbReference>
<evidence type="ECO:0000313" key="5">
    <source>
        <dbReference type="EMBL" id="MFC6202968.1"/>
    </source>
</evidence>
<protein>
    <submittedName>
        <fullName evidence="5">DUF916 and DUF3324 domain-containing protein</fullName>
    </submittedName>
</protein>
<organism evidence="5 6">
    <name type="scientific">Lactiplantibacillus nangangensis</name>
    <dbReference type="NCBI Taxonomy" id="2559917"/>
    <lineage>
        <taxon>Bacteria</taxon>
        <taxon>Bacillati</taxon>
        <taxon>Bacillota</taxon>
        <taxon>Bacilli</taxon>
        <taxon>Lactobacillales</taxon>
        <taxon>Lactobacillaceae</taxon>
        <taxon>Lactiplantibacillus</taxon>
    </lineage>
</organism>
<feature type="domain" description="WxL Interacting Protein host binding" evidence="4">
    <location>
        <begin position="174"/>
        <end position="307"/>
    </location>
</feature>
<accession>A0ABW1SNV5</accession>
<evidence type="ECO:0000259" key="4">
    <source>
        <dbReference type="Pfam" id="PF11797"/>
    </source>
</evidence>
<comment type="caution">
    <text evidence="5">The sequence shown here is derived from an EMBL/GenBank/DDBJ whole genome shotgun (WGS) entry which is preliminary data.</text>
</comment>
<keyword evidence="1" id="KW-0472">Membrane</keyword>
<feature type="domain" description="WxL Interacting Protein peptidoglycan binding" evidence="3">
    <location>
        <begin position="41"/>
        <end position="161"/>
    </location>
</feature>
<proteinExistence type="predicted"/>
<keyword evidence="2" id="KW-0732">Signal</keyword>
<dbReference type="InterPro" id="IPR010317">
    <property type="entry name" value="WxLIP_PGBD"/>
</dbReference>
<evidence type="ECO:0000313" key="6">
    <source>
        <dbReference type="Proteomes" id="UP001596171"/>
    </source>
</evidence>
<evidence type="ECO:0000256" key="2">
    <source>
        <dbReference type="SAM" id="SignalP"/>
    </source>
</evidence>
<feature type="signal peptide" evidence="2">
    <location>
        <begin position="1"/>
        <end position="29"/>
    </location>
</feature>
<reference evidence="6" key="1">
    <citation type="journal article" date="2019" name="Int. J. Syst. Evol. Microbiol.">
        <title>The Global Catalogue of Microorganisms (GCM) 10K type strain sequencing project: providing services to taxonomists for standard genome sequencing and annotation.</title>
        <authorList>
            <consortium name="The Broad Institute Genomics Platform"/>
            <consortium name="The Broad Institute Genome Sequencing Center for Infectious Disease"/>
            <person name="Wu L."/>
            <person name="Ma J."/>
        </authorList>
    </citation>
    <scope>NUCLEOTIDE SEQUENCE [LARGE SCALE GENOMIC DNA]</scope>
    <source>
        <strain evidence="6">CCM 8930</strain>
    </source>
</reference>
<keyword evidence="1" id="KW-1133">Transmembrane helix</keyword>
<dbReference type="RefSeq" id="WP_137615921.1">
    <property type="nucleotide sequence ID" value="NZ_BJDI01000005.1"/>
</dbReference>
<dbReference type="InterPro" id="IPR021759">
    <property type="entry name" value="WxLIP_HBD"/>
</dbReference>
<dbReference type="Pfam" id="PF06030">
    <property type="entry name" value="WxLIP_PGBD"/>
    <property type="match status" value="1"/>
</dbReference>
<evidence type="ECO:0000259" key="3">
    <source>
        <dbReference type="Pfam" id="PF06030"/>
    </source>
</evidence>
<sequence length="350" mass="38801">MQKLKRLWDCLGLFGAVLVSLQWGQLAQAASKTSQSNNIGFSVAAKIPDNQIDKKNSFFDLKLTKGQTETLKTTIYNVTAQDIKVQTAIHTAYTNENGAIEYVTPAKSFDQSLQYKMTDITKLQGAKTVTIPANGSKVVSAQVQMPTSPFNGVILGGWYFKRVDQKVTSEVKGSMNIKNQYSYVIGMKFTEGHVPAPKLSLDKVTVGMSNYHRGIFPYLRNTTAVIVPNLKTETTITSKNSGKVIKSAKKSGVQLAPNSVYRYPMLTGERKLQAGQYHLKMVVKNSEHKWVFEKDFAITAAAAKTYNAKSVDNAGINVIWFIVFGALGMLILVLLGLWLVFLIKKRRQSK</sequence>
<dbReference type="Proteomes" id="UP001596171">
    <property type="component" value="Unassembled WGS sequence"/>
</dbReference>
<name>A0ABW1SNV5_9LACO</name>
<evidence type="ECO:0000256" key="1">
    <source>
        <dbReference type="SAM" id="Phobius"/>
    </source>
</evidence>
<feature type="chain" id="PRO_5045299394" evidence="2">
    <location>
        <begin position="30"/>
        <end position="350"/>
    </location>
</feature>